<gene>
    <name evidence="2" type="ORF">ACFSR6_02690</name>
</gene>
<keyword evidence="3" id="KW-1185">Reference proteome</keyword>
<dbReference type="Proteomes" id="UP001597461">
    <property type="component" value="Unassembled WGS sequence"/>
</dbReference>
<feature type="domain" description="Cysteine-rich" evidence="1">
    <location>
        <begin position="5"/>
        <end position="84"/>
    </location>
</feature>
<reference evidence="3" key="1">
    <citation type="journal article" date="2019" name="Int. J. Syst. Evol. Microbiol.">
        <title>The Global Catalogue of Microorganisms (GCM) 10K type strain sequencing project: providing services to taxonomists for standard genome sequencing and annotation.</title>
        <authorList>
            <consortium name="The Broad Institute Genomics Platform"/>
            <consortium name="The Broad Institute Genome Sequencing Center for Infectious Disease"/>
            <person name="Wu L."/>
            <person name="Ma J."/>
        </authorList>
    </citation>
    <scope>NUCLEOTIDE SEQUENCE [LARGE SCALE GENOMIC DNA]</scope>
    <source>
        <strain evidence="3">KCTC 42866</strain>
    </source>
</reference>
<organism evidence="2 3">
    <name type="scientific">Pedobacter vanadiisoli</name>
    <dbReference type="NCBI Taxonomy" id="1761975"/>
    <lineage>
        <taxon>Bacteria</taxon>
        <taxon>Pseudomonadati</taxon>
        <taxon>Bacteroidota</taxon>
        <taxon>Sphingobacteriia</taxon>
        <taxon>Sphingobacteriales</taxon>
        <taxon>Sphingobacteriaceae</taxon>
        <taxon>Pedobacter</taxon>
    </lineage>
</organism>
<proteinExistence type="predicted"/>
<dbReference type="Pfam" id="PF02754">
    <property type="entry name" value="CCG"/>
    <property type="match status" value="1"/>
</dbReference>
<dbReference type="EMBL" id="JBHULL010000003">
    <property type="protein sequence ID" value="MFD2581380.1"/>
    <property type="molecule type" value="Genomic_DNA"/>
</dbReference>
<evidence type="ECO:0000313" key="3">
    <source>
        <dbReference type="Proteomes" id="UP001597461"/>
    </source>
</evidence>
<protein>
    <submittedName>
        <fullName evidence="2">Heterodisulfide reductase-related iron-sulfur binding cluster</fullName>
    </submittedName>
</protein>
<dbReference type="RefSeq" id="WP_379074571.1">
    <property type="nucleotide sequence ID" value="NZ_JBHULL010000003.1"/>
</dbReference>
<sequence>MKSGLFTPCYIDQLYPKVAIATSGLPEKLGLDIHFPIKQTCCRQLLTNSGYSHLTTGMEEVFVKNSGKIDYIVPQSGNCTLHVKDHLHVKEHDSGSYGYGVFIAGLSKTAAIEQSLAIGAHSTKN</sequence>
<comment type="caution">
    <text evidence="2">The sequence shown here is derived from an EMBL/GenBank/DDBJ whole genome shotgun (WGS) entry which is preliminary data.</text>
</comment>
<name>A0ABW5MDY8_9SPHI</name>
<dbReference type="InterPro" id="IPR004017">
    <property type="entry name" value="Cys_rich_dom"/>
</dbReference>
<evidence type="ECO:0000313" key="2">
    <source>
        <dbReference type="EMBL" id="MFD2581380.1"/>
    </source>
</evidence>
<accession>A0ABW5MDY8</accession>
<dbReference type="PANTHER" id="PTHR30296:SF0">
    <property type="entry name" value="LACTATE UTILIZATION PROTEIN A"/>
    <property type="match status" value="1"/>
</dbReference>
<evidence type="ECO:0000259" key="1">
    <source>
        <dbReference type="Pfam" id="PF02754"/>
    </source>
</evidence>
<dbReference type="PANTHER" id="PTHR30296">
    <property type="entry name" value="UNCHARACTERIZED PROTEIN YKGE"/>
    <property type="match status" value="1"/>
</dbReference>